<keyword evidence="3" id="KW-1185">Reference proteome</keyword>
<name>A0AA38M134_9CUCU</name>
<feature type="signal peptide" evidence="1">
    <location>
        <begin position="1"/>
        <end position="21"/>
    </location>
</feature>
<dbReference type="PROSITE" id="PS51257">
    <property type="entry name" value="PROKAR_LIPOPROTEIN"/>
    <property type="match status" value="1"/>
</dbReference>
<comment type="caution">
    <text evidence="2">The sequence shown here is derived from an EMBL/GenBank/DDBJ whole genome shotgun (WGS) entry which is preliminary data.</text>
</comment>
<organism evidence="2 3">
    <name type="scientific">Zophobas morio</name>
    <dbReference type="NCBI Taxonomy" id="2755281"/>
    <lineage>
        <taxon>Eukaryota</taxon>
        <taxon>Metazoa</taxon>
        <taxon>Ecdysozoa</taxon>
        <taxon>Arthropoda</taxon>
        <taxon>Hexapoda</taxon>
        <taxon>Insecta</taxon>
        <taxon>Pterygota</taxon>
        <taxon>Neoptera</taxon>
        <taxon>Endopterygota</taxon>
        <taxon>Coleoptera</taxon>
        <taxon>Polyphaga</taxon>
        <taxon>Cucujiformia</taxon>
        <taxon>Tenebrionidae</taxon>
        <taxon>Zophobas</taxon>
    </lineage>
</organism>
<dbReference type="EMBL" id="JALNTZ010000059">
    <property type="protein sequence ID" value="KAJ3639024.1"/>
    <property type="molecule type" value="Genomic_DNA"/>
</dbReference>
<evidence type="ECO:0000313" key="3">
    <source>
        <dbReference type="Proteomes" id="UP001168821"/>
    </source>
</evidence>
<gene>
    <name evidence="2" type="ORF">Zmor_019150</name>
</gene>
<accession>A0AA38M134</accession>
<dbReference type="AlphaFoldDB" id="A0AA38M134"/>
<proteinExistence type="predicted"/>
<dbReference type="InterPro" id="IPR054816">
    <property type="entry name" value="Lipoprotein_mollicutes-type_CS"/>
</dbReference>
<sequence length="173" mass="19066">MNMKKILGLLGAVGLITSASSSVVSCFGLSDLNDLIDKDAPTKDINYFVTDSIEVSKSIIEDEDMQKYFPDGVKNTDLLQVIISGSMIYSLAYEVESRNKDGIKEAISAAMFDFKYTALDSEEKPIDESIDIQLDPQSTLTKGQYETKNDEVISKVLITDAEDATKTKTLEIN</sequence>
<evidence type="ECO:0000313" key="2">
    <source>
        <dbReference type="EMBL" id="KAJ3639024.1"/>
    </source>
</evidence>
<evidence type="ECO:0000256" key="1">
    <source>
        <dbReference type="SAM" id="SignalP"/>
    </source>
</evidence>
<keyword evidence="1" id="KW-0732">Signal</keyword>
<protein>
    <recommendedName>
        <fullName evidence="4">Lipoprotein</fullName>
    </recommendedName>
</protein>
<feature type="chain" id="PRO_5041387618" description="Lipoprotein" evidence="1">
    <location>
        <begin position="22"/>
        <end position="173"/>
    </location>
</feature>
<dbReference type="NCBIfam" id="NF038029">
    <property type="entry name" value="LP_plasma"/>
    <property type="match status" value="1"/>
</dbReference>
<dbReference type="Proteomes" id="UP001168821">
    <property type="component" value="Unassembled WGS sequence"/>
</dbReference>
<evidence type="ECO:0008006" key="4">
    <source>
        <dbReference type="Google" id="ProtNLM"/>
    </source>
</evidence>
<reference evidence="2" key="1">
    <citation type="journal article" date="2023" name="G3 (Bethesda)">
        <title>Whole genome assemblies of Zophobas morio and Tenebrio molitor.</title>
        <authorList>
            <person name="Kaur S."/>
            <person name="Stinson S.A."/>
            <person name="diCenzo G.C."/>
        </authorList>
    </citation>
    <scope>NUCLEOTIDE SEQUENCE</scope>
    <source>
        <strain evidence="2">QUZm001</strain>
    </source>
</reference>